<keyword evidence="3" id="KW-1185">Reference proteome</keyword>
<name>A0A8S3R3S8_MYTED</name>
<accession>A0A8S3R3S8</accession>
<organism evidence="2 3">
    <name type="scientific">Mytilus edulis</name>
    <name type="common">Blue mussel</name>
    <dbReference type="NCBI Taxonomy" id="6550"/>
    <lineage>
        <taxon>Eukaryota</taxon>
        <taxon>Metazoa</taxon>
        <taxon>Spiralia</taxon>
        <taxon>Lophotrochozoa</taxon>
        <taxon>Mollusca</taxon>
        <taxon>Bivalvia</taxon>
        <taxon>Autobranchia</taxon>
        <taxon>Pteriomorphia</taxon>
        <taxon>Mytilida</taxon>
        <taxon>Mytiloidea</taxon>
        <taxon>Mytilidae</taxon>
        <taxon>Mytilinae</taxon>
        <taxon>Mytilus</taxon>
    </lineage>
</organism>
<gene>
    <name evidence="2" type="ORF">MEDL_16879</name>
</gene>
<evidence type="ECO:0000313" key="3">
    <source>
        <dbReference type="Proteomes" id="UP000683360"/>
    </source>
</evidence>
<protein>
    <submittedName>
        <fullName evidence="2">Uncharacterized protein</fullName>
    </submittedName>
</protein>
<feature type="compositionally biased region" description="Basic and acidic residues" evidence="1">
    <location>
        <begin position="32"/>
        <end position="43"/>
    </location>
</feature>
<dbReference type="Proteomes" id="UP000683360">
    <property type="component" value="Unassembled WGS sequence"/>
</dbReference>
<feature type="region of interest" description="Disordered" evidence="1">
    <location>
        <begin position="18"/>
        <end position="60"/>
    </location>
</feature>
<sequence length="230" mass="26775">MNQLRYAGKMGIVLSKWRTGPKLTRPKTPRPSNDKKTVERGNVKELTNGNNQSNIDNNNGTNKNLSTEIFKEYALKRYASMESVFEGDGTKMSLNFIWSMGDECVSLEKYINVYTRNPEELYEAVKKRAIEKEEEEDYEENILVLYAVIKATLISIDKTKIKSNFRVLDYFIREEEEKEKGKSALKQVHTENVDKTAIDFTLNDKIRDEKETIVLSPIQIGSFYEYRRCR</sequence>
<feature type="compositionally biased region" description="Low complexity" evidence="1">
    <location>
        <begin position="48"/>
        <end position="60"/>
    </location>
</feature>
<comment type="caution">
    <text evidence="2">The sequence shown here is derived from an EMBL/GenBank/DDBJ whole genome shotgun (WGS) entry which is preliminary data.</text>
</comment>
<dbReference type="AlphaFoldDB" id="A0A8S3R3S8"/>
<proteinExistence type="predicted"/>
<reference evidence="2" key="1">
    <citation type="submission" date="2021-03" db="EMBL/GenBank/DDBJ databases">
        <authorList>
            <person name="Bekaert M."/>
        </authorList>
    </citation>
    <scope>NUCLEOTIDE SEQUENCE</scope>
</reference>
<evidence type="ECO:0000313" key="2">
    <source>
        <dbReference type="EMBL" id="CAG2202295.1"/>
    </source>
</evidence>
<dbReference type="EMBL" id="CAJPWZ010000885">
    <property type="protein sequence ID" value="CAG2202295.1"/>
    <property type="molecule type" value="Genomic_DNA"/>
</dbReference>
<evidence type="ECO:0000256" key="1">
    <source>
        <dbReference type="SAM" id="MobiDB-lite"/>
    </source>
</evidence>